<sequence>MLVDDYLRRLEGLTRAKKLEILAEIRRMILRE</sequence>
<evidence type="ECO:0000313" key="1">
    <source>
        <dbReference type="EMBL" id="TDX19709.1"/>
    </source>
</evidence>
<dbReference type="EMBL" id="SOEB01000057">
    <property type="protein sequence ID" value="TDX19709.1"/>
    <property type="molecule type" value="Genomic_DNA"/>
</dbReference>
<comment type="caution">
    <text evidence="1">The sequence shown here is derived from an EMBL/GenBank/DDBJ whole genome shotgun (WGS) entry which is preliminary data.</text>
</comment>
<organism evidence="1 2">
    <name type="scientific">Rhodovulum visakhapatnamense</name>
    <dbReference type="NCBI Taxonomy" id="364297"/>
    <lineage>
        <taxon>Bacteria</taxon>
        <taxon>Pseudomonadati</taxon>
        <taxon>Pseudomonadota</taxon>
        <taxon>Alphaproteobacteria</taxon>
        <taxon>Rhodobacterales</taxon>
        <taxon>Paracoccaceae</taxon>
        <taxon>Rhodovulum</taxon>
    </lineage>
</organism>
<dbReference type="Proteomes" id="UP000295484">
    <property type="component" value="Unassembled WGS sequence"/>
</dbReference>
<proteinExistence type="predicted"/>
<name>A0A4R8F3Q9_9RHOB</name>
<accession>A0A4R8F3Q9</accession>
<dbReference type="AlphaFoldDB" id="A0A4R8F3Q9"/>
<reference evidence="1 2" key="1">
    <citation type="submission" date="2019-03" db="EMBL/GenBank/DDBJ databases">
        <title>Genomic Encyclopedia of Type Strains, Phase IV (KMG-IV): sequencing the most valuable type-strain genomes for metagenomic binning, comparative biology and taxonomic classification.</title>
        <authorList>
            <person name="Goeker M."/>
        </authorList>
    </citation>
    <scope>NUCLEOTIDE SEQUENCE [LARGE SCALE GENOMIC DNA]</scope>
    <source>
        <strain evidence="1 2">JA181</strain>
    </source>
</reference>
<protein>
    <submittedName>
        <fullName evidence="1">Uncharacterized protein</fullName>
    </submittedName>
</protein>
<evidence type="ECO:0000313" key="2">
    <source>
        <dbReference type="Proteomes" id="UP000295484"/>
    </source>
</evidence>
<gene>
    <name evidence="1" type="ORF">EV657_15710</name>
</gene>